<dbReference type="PANTHER" id="PTHR30600:SF14">
    <property type="entry name" value="CYTOCHROME C PEROXIDASE"/>
    <property type="match status" value="1"/>
</dbReference>
<comment type="subcellular location">
    <subcellularLocation>
        <location evidence="1">Periplasm</location>
    </subcellularLocation>
</comment>
<keyword evidence="2 8" id="KW-0349">Heme</keyword>
<feature type="binding site" description="axial binding residue" evidence="9">
    <location>
        <position position="255"/>
    </location>
    <ligand>
        <name>heme c</name>
        <dbReference type="ChEBI" id="CHEBI:61717"/>
        <label>2</label>
    </ligand>
    <ligandPart>
        <name>Fe</name>
        <dbReference type="ChEBI" id="CHEBI:18248"/>
    </ligandPart>
</feature>
<dbReference type="InterPro" id="IPR004852">
    <property type="entry name" value="Di-haem_cyt_c_peroxidsae"/>
</dbReference>
<dbReference type="GO" id="GO:0004130">
    <property type="term" value="F:cytochrome-c peroxidase activity"/>
    <property type="evidence" value="ECO:0007669"/>
    <property type="project" value="TreeGrafter"/>
</dbReference>
<dbReference type="GO" id="GO:0009055">
    <property type="term" value="F:electron transfer activity"/>
    <property type="evidence" value="ECO:0007669"/>
    <property type="project" value="InterPro"/>
</dbReference>
<evidence type="ECO:0000256" key="8">
    <source>
        <dbReference type="PIRSR" id="PIRSR000294-1"/>
    </source>
</evidence>
<evidence type="ECO:0000256" key="5">
    <source>
        <dbReference type="ARBA" id="ARBA00022764"/>
    </source>
</evidence>
<evidence type="ECO:0000256" key="7">
    <source>
        <dbReference type="ARBA" id="ARBA00023004"/>
    </source>
</evidence>
<dbReference type="PIRSF" id="PIRSF000294">
    <property type="entry name" value="Cytochrome-c_peroxidase"/>
    <property type="match status" value="1"/>
</dbReference>
<dbReference type="NCBIfam" id="TIGR04039">
    <property type="entry name" value="MXAN_0977_Heme2"/>
    <property type="match status" value="1"/>
</dbReference>
<dbReference type="Gene3D" id="1.10.760.10">
    <property type="entry name" value="Cytochrome c-like domain"/>
    <property type="match status" value="2"/>
</dbReference>
<dbReference type="GO" id="GO:0042597">
    <property type="term" value="C:periplasmic space"/>
    <property type="evidence" value="ECO:0007669"/>
    <property type="project" value="UniProtKB-SubCell"/>
</dbReference>
<gene>
    <name evidence="11" type="ORF">DIZ80_00235</name>
</gene>
<dbReference type="InterPro" id="IPR023929">
    <property type="entry name" value="MbnH-like"/>
</dbReference>
<evidence type="ECO:0000256" key="3">
    <source>
        <dbReference type="ARBA" id="ARBA00022723"/>
    </source>
</evidence>
<comment type="caution">
    <text evidence="11">The sequence shown here is derived from an EMBL/GenBank/DDBJ whole genome shotgun (WGS) entry which is preliminary data.</text>
</comment>
<dbReference type="AlphaFoldDB" id="A0A370DM01"/>
<evidence type="ECO:0000256" key="4">
    <source>
        <dbReference type="ARBA" id="ARBA00022729"/>
    </source>
</evidence>
<dbReference type="Proteomes" id="UP000254266">
    <property type="component" value="Unassembled WGS sequence"/>
</dbReference>
<keyword evidence="12" id="KW-1185">Reference proteome</keyword>
<evidence type="ECO:0000313" key="11">
    <source>
        <dbReference type="EMBL" id="RDH85939.1"/>
    </source>
</evidence>
<evidence type="ECO:0000256" key="9">
    <source>
        <dbReference type="PIRSR" id="PIRSR000294-2"/>
    </source>
</evidence>
<dbReference type="GO" id="GO:0046872">
    <property type="term" value="F:metal ion binding"/>
    <property type="evidence" value="ECO:0007669"/>
    <property type="project" value="UniProtKB-KW"/>
</dbReference>
<feature type="binding site" description="covalent" evidence="8">
    <location>
        <position position="254"/>
    </location>
    <ligand>
        <name>heme c</name>
        <dbReference type="ChEBI" id="CHEBI:61717"/>
        <label>2</label>
    </ligand>
</feature>
<keyword evidence="7 9" id="KW-0408">Iron</keyword>
<feature type="domain" description="Cytochrome c" evidence="10">
    <location>
        <begin position="68"/>
        <end position="238"/>
    </location>
</feature>
<keyword evidence="3 9" id="KW-0479">Metal-binding</keyword>
<comment type="PTM">
    <text evidence="8">Binds 2 heme groups per subunit.</text>
</comment>
<dbReference type="Pfam" id="PF03150">
    <property type="entry name" value="CCP_MauG"/>
    <property type="match status" value="1"/>
</dbReference>
<dbReference type="PROSITE" id="PS51257">
    <property type="entry name" value="PROKAR_LIPOPROTEIN"/>
    <property type="match status" value="1"/>
</dbReference>
<dbReference type="SUPFAM" id="SSF46626">
    <property type="entry name" value="Cytochrome c"/>
    <property type="match status" value="2"/>
</dbReference>
<protein>
    <submittedName>
        <fullName evidence="11">Di-heme enzyme</fullName>
    </submittedName>
</protein>
<dbReference type="EMBL" id="QFXC01000002">
    <property type="protein sequence ID" value="RDH85939.1"/>
    <property type="molecule type" value="Genomic_DNA"/>
</dbReference>
<keyword evidence="4" id="KW-0732">Signal</keyword>
<sequence length="411" mass="44691">MKQLLNTIPATILSIFFSALLTGCGGGGEAGSDNEPLSKTECGVDGLVSYPADFPEPSIPCDFRLSNAKIELGRFLFYDRNMSFNQTQSCADCHQQDKAFTDGLVTSIGSEGAVHPRNSMSMGNVVYNATQNWSNNVIVHLHEQALAVLTNEDPVELGWEGNDIEIANRFRQVLVDPVAGTIDYPTLFNNAFPDAADPFTIFKFTEAIGAFGATMITGNSAFDKTQRGDANAMSDSAKRGREIFFSERTECFHCHGGFNFSDSIDHTGTALDSKPFHNTGLYNLNGDGSFPDNNPGLIEFTLAAEDEGKFRAPTLRNIELTAPYMHDGSIASLEEVIAHYKRGGRLISTGENQGDGALNPNKSSFISGFILTAAEEVDLIEFLKSLTDMDFVCNPELSDPFENIPMHTACP</sequence>
<dbReference type="InterPro" id="IPR009056">
    <property type="entry name" value="Cyt_c-like_dom"/>
</dbReference>
<feature type="binding site" description="covalent" evidence="8">
    <location>
        <position position="251"/>
    </location>
    <ligand>
        <name>heme c</name>
        <dbReference type="ChEBI" id="CHEBI:61717"/>
        <label>2</label>
    </ligand>
</feature>
<dbReference type="InterPro" id="IPR051395">
    <property type="entry name" value="Cytochrome_c_Peroxidase/MauG"/>
</dbReference>
<evidence type="ECO:0000256" key="1">
    <source>
        <dbReference type="ARBA" id="ARBA00004418"/>
    </source>
</evidence>
<keyword evidence="5" id="KW-0574">Periplasm</keyword>
<dbReference type="PROSITE" id="PS51007">
    <property type="entry name" value="CYTC"/>
    <property type="match status" value="2"/>
</dbReference>
<comment type="cofactor">
    <cofactor evidence="8">
        <name>heme</name>
        <dbReference type="ChEBI" id="CHEBI:30413"/>
    </cofactor>
    <text evidence="8">Binds 2 heme groups.</text>
</comment>
<accession>A0A370DM01</accession>
<feature type="binding site" description="axial binding residue" evidence="9">
    <location>
        <position position="94"/>
    </location>
    <ligand>
        <name>heme c</name>
        <dbReference type="ChEBI" id="CHEBI:61717"/>
        <label>1</label>
    </ligand>
    <ligandPart>
        <name>Fe</name>
        <dbReference type="ChEBI" id="CHEBI:18248"/>
    </ligandPart>
</feature>
<evidence type="ECO:0000256" key="6">
    <source>
        <dbReference type="ARBA" id="ARBA00023002"/>
    </source>
</evidence>
<feature type="domain" description="Cytochrome c" evidence="10">
    <location>
        <begin position="235"/>
        <end position="387"/>
    </location>
</feature>
<evidence type="ECO:0000259" key="10">
    <source>
        <dbReference type="PROSITE" id="PS51007"/>
    </source>
</evidence>
<reference evidence="11 12" key="1">
    <citation type="journal article" date="2018" name="ISME J.">
        <title>Endosymbiont genomes yield clues of tubeworm success.</title>
        <authorList>
            <person name="Li Y."/>
            <person name="Liles M.R."/>
            <person name="Halanych K.M."/>
        </authorList>
    </citation>
    <scope>NUCLEOTIDE SEQUENCE [LARGE SCALE GENOMIC DNA]</scope>
    <source>
        <strain evidence="11">A1464</strain>
    </source>
</reference>
<dbReference type="InterPro" id="IPR026259">
    <property type="entry name" value="MauG/Cytc_peroxidase"/>
</dbReference>
<evidence type="ECO:0000256" key="2">
    <source>
        <dbReference type="ARBA" id="ARBA00022617"/>
    </source>
</evidence>
<dbReference type="InterPro" id="IPR036909">
    <property type="entry name" value="Cyt_c-like_dom_sf"/>
</dbReference>
<feature type="binding site" description="covalent" evidence="8">
    <location>
        <position position="93"/>
    </location>
    <ligand>
        <name>heme c</name>
        <dbReference type="ChEBI" id="CHEBI:61717"/>
        <label>1</label>
    </ligand>
</feature>
<organism evidence="11 12">
    <name type="scientific">endosymbiont of Galathealinum brachiosum</name>
    <dbReference type="NCBI Taxonomy" id="2200906"/>
    <lineage>
        <taxon>Bacteria</taxon>
        <taxon>Pseudomonadati</taxon>
        <taxon>Pseudomonadota</taxon>
        <taxon>Gammaproteobacteria</taxon>
        <taxon>sulfur-oxidizing symbionts</taxon>
    </lineage>
</organism>
<feature type="binding site" description="covalent" evidence="8">
    <location>
        <position position="90"/>
    </location>
    <ligand>
        <name>heme c</name>
        <dbReference type="ChEBI" id="CHEBI:61717"/>
        <label>1</label>
    </ligand>
</feature>
<name>A0A370DM01_9GAMM</name>
<evidence type="ECO:0000313" key="12">
    <source>
        <dbReference type="Proteomes" id="UP000254266"/>
    </source>
</evidence>
<proteinExistence type="predicted"/>
<dbReference type="PANTHER" id="PTHR30600">
    <property type="entry name" value="CYTOCHROME C PEROXIDASE-RELATED"/>
    <property type="match status" value="1"/>
</dbReference>
<keyword evidence="6" id="KW-0560">Oxidoreductase</keyword>
<dbReference type="GO" id="GO:0020037">
    <property type="term" value="F:heme binding"/>
    <property type="evidence" value="ECO:0007669"/>
    <property type="project" value="InterPro"/>
</dbReference>